<feature type="binding site" evidence="6">
    <location>
        <position position="302"/>
    </location>
    <ligand>
        <name>Zn(2+)</name>
        <dbReference type="ChEBI" id="CHEBI:29105"/>
    </ligand>
</feature>
<feature type="region of interest" description="RNA binding; important for wobble base 34 recognition" evidence="6">
    <location>
        <begin position="266"/>
        <end position="270"/>
    </location>
</feature>
<comment type="function">
    <text evidence="6">Catalytic subunit of the queuine tRNA-ribosyltransferase (TGT) that catalyzes the base-exchange of a guanine (G) residue with queuine (Q) at position 34 (anticodon wobble position) in tRNAs with GU(N) anticodons (tRNA-Asp, -Asn, -His and -Tyr), resulting in the hypermodified nucleoside queuosine (7-(((4,5-cis-dihydroxy-2-cyclopenten-1-yl)amino)methyl)-7-deazaguanosine). Catalysis occurs through a double-displacement mechanism. The nucleophile active site attacks the C1' of nucleotide 34 to detach the guanine base from the RNA, forming a covalent enzyme-RNA intermediate. The proton acceptor active site deprotonates the incoming queuine, allowing a nucleophilic attack on the C1' of the ribose to form the product.</text>
</comment>
<feature type="active site" description="Proton acceptor" evidence="6">
    <location>
        <position position="106"/>
    </location>
</feature>
<feature type="domain" description="tRNA-guanine(15) transglycosylase-like" evidence="7">
    <location>
        <begin position="27"/>
        <end position="200"/>
    </location>
</feature>
<keyword evidence="8" id="KW-1185">Reference proteome</keyword>
<keyword evidence="2 6" id="KW-0808">Transferase</keyword>
<dbReference type="InterPro" id="IPR036511">
    <property type="entry name" value="TGT-like_sf"/>
</dbReference>
<dbReference type="InterPro" id="IPR002616">
    <property type="entry name" value="tRNA_ribo_trans-like"/>
</dbReference>
<evidence type="ECO:0000256" key="1">
    <source>
        <dbReference type="ARBA" id="ARBA00022676"/>
    </source>
</evidence>
<protein>
    <recommendedName>
        <fullName evidence="6">Queuine tRNA-ribosyltransferase catalytic subunit 1</fullName>
        <ecNumber evidence="6">2.4.2.64</ecNumber>
    </recommendedName>
    <alternativeName>
        <fullName evidence="6">Guanine insertion enzyme</fullName>
    </alternativeName>
    <alternativeName>
        <fullName evidence="6">tRNA-guanine transglycosylase</fullName>
    </alternativeName>
</protein>
<feature type="domain" description="tRNA-guanine(15) transglycosylase-like" evidence="7">
    <location>
        <begin position="205"/>
        <end position="362"/>
    </location>
</feature>
<dbReference type="GO" id="GO:0006400">
    <property type="term" value="P:tRNA modification"/>
    <property type="evidence" value="ECO:0007669"/>
    <property type="project" value="InterPro"/>
</dbReference>
<feature type="binding site" evidence="6">
    <location>
        <position position="305"/>
    </location>
    <ligand>
        <name>Zn(2+)</name>
        <dbReference type="ChEBI" id="CHEBI:29105"/>
    </ligand>
</feature>
<comment type="catalytic activity">
    <reaction evidence="6">
        <text>guanosine(34) in tRNA + queuine = queuosine(34) in tRNA + guanine</text>
        <dbReference type="Rhea" id="RHEA:16633"/>
        <dbReference type="Rhea" id="RHEA-COMP:10341"/>
        <dbReference type="Rhea" id="RHEA-COMP:18571"/>
        <dbReference type="ChEBI" id="CHEBI:16235"/>
        <dbReference type="ChEBI" id="CHEBI:17433"/>
        <dbReference type="ChEBI" id="CHEBI:74269"/>
        <dbReference type="ChEBI" id="CHEBI:194431"/>
        <dbReference type="EC" id="2.4.2.64"/>
    </reaction>
</comment>
<feature type="active site" description="Nucleophile" evidence="6">
    <location>
        <position position="261"/>
    </location>
</feature>
<feature type="binding site" evidence="6">
    <location>
        <position position="160"/>
    </location>
    <ligand>
        <name>substrate</name>
    </ligand>
</feature>
<dbReference type="Gene3D" id="3.20.20.105">
    <property type="entry name" value="Queuine tRNA-ribosyltransferase-like"/>
    <property type="match status" value="2"/>
</dbReference>
<dbReference type="GO" id="GO:0008479">
    <property type="term" value="F:tRNA-guanosine(34) queuine transglycosylase activity"/>
    <property type="evidence" value="ECO:0007669"/>
    <property type="project" value="UniProtKB-UniRule"/>
</dbReference>
<evidence type="ECO:0000256" key="2">
    <source>
        <dbReference type="ARBA" id="ARBA00022679"/>
    </source>
</evidence>
<organism evidence="8 9">
    <name type="scientific">Ditylenchus dipsaci</name>
    <dbReference type="NCBI Taxonomy" id="166011"/>
    <lineage>
        <taxon>Eukaryota</taxon>
        <taxon>Metazoa</taxon>
        <taxon>Ecdysozoa</taxon>
        <taxon>Nematoda</taxon>
        <taxon>Chromadorea</taxon>
        <taxon>Rhabditida</taxon>
        <taxon>Tylenchina</taxon>
        <taxon>Tylenchomorpha</taxon>
        <taxon>Sphaerularioidea</taxon>
        <taxon>Anguinidae</taxon>
        <taxon>Anguininae</taxon>
        <taxon>Ditylenchus</taxon>
    </lineage>
</organism>
<keyword evidence="4 6" id="KW-0479">Metal-binding</keyword>
<dbReference type="NCBIfam" id="TIGR00430">
    <property type="entry name" value="Q_tRNA_tgt"/>
    <property type="match status" value="1"/>
</dbReference>
<comment type="subunit">
    <text evidence="6">Heterodimer of a catalytic subunit and an accessory subunit.</text>
</comment>
<dbReference type="EC" id="2.4.2.64" evidence="6"/>
<dbReference type="AlphaFoldDB" id="A0A915DF65"/>
<dbReference type="Pfam" id="PF01702">
    <property type="entry name" value="TGT"/>
    <property type="match status" value="2"/>
</dbReference>
<dbReference type="WBParaSite" id="jg1923">
    <property type="protein sequence ID" value="jg1923"/>
    <property type="gene ID" value="jg1923"/>
</dbReference>
<dbReference type="PANTHER" id="PTHR43530:SF1">
    <property type="entry name" value="QUEUINE TRNA-RIBOSYLTRANSFERASE CATALYTIC SUBUNIT 1"/>
    <property type="match status" value="1"/>
</dbReference>
<evidence type="ECO:0000256" key="5">
    <source>
        <dbReference type="ARBA" id="ARBA00022833"/>
    </source>
</evidence>
<feature type="binding site" evidence="6">
    <location>
        <position position="331"/>
    </location>
    <ligand>
        <name>Zn(2+)</name>
        <dbReference type="ChEBI" id="CHEBI:29105"/>
    </ligand>
</feature>
<keyword evidence="1 6" id="KW-0328">Glycosyltransferase</keyword>
<comment type="similarity">
    <text evidence="6">Belongs to the queuine tRNA-ribosyltransferase family.</text>
</comment>
<comment type="cofactor">
    <cofactor evidence="6">
        <name>Zn(2+)</name>
        <dbReference type="ChEBI" id="CHEBI:29105"/>
    </cofactor>
</comment>
<keyword evidence="3 6" id="KW-0819">tRNA processing</keyword>
<evidence type="ECO:0000313" key="9">
    <source>
        <dbReference type="WBParaSite" id="jg1923"/>
    </source>
</evidence>
<sequence>MEVSSTIDDCSEDKNEMNFRVLSACGRARHGVLKLAHGEVQTPVFMPVGTQGTMKGITTDELADDEDCQILLCNTYHLGHRPGHELVKKSGGLHKFMNWKRPILTDSGGFQMVSLCKLMSVTEQGVHFESPHTKENTLLTPEKCIEMQEDLGSDIIMQLDHVIPSLTTGDIVEEAMHRSIRWLDRCILSQTRKDQVLFPIERAKVGIAIGGLSGGEEKDTFWRVVARCCELIPANLPRYVMGIGLPIDLVISSILGADMFDCVLPTRTARFGTAITRKDGHMRLTKSQYGSDLRPIDEQCTCYTCKSRYSRAFLHENIRQETVACHLISIHNIHHHLDLMKRLRSAVDEQSVQQFLYEFSKSSLVNSKTKYLSGSRTH</sequence>
<keyword evidence="5 6" id="KW-0862">Zinc</keyword>
<comment type="caution">
    <text evidence="6">Lacks conserved residue(s) required for the propagation of feature annotation.</text>
</comment>
<dbReference type="PANTHER" id="PTHR43530">
    <property type="entry name" value="QUEUINE TRNA-RIBOSYLTRANSFERASE CATALYTIC SUBUNIT 1"/>
    <property type="match status" value="1"/>
</dbReference>
<feature type="binding site" evidence="6">
    <location>
        <begin position="106"/>
        <end position="110"/>
    </location>
    <ligand>
        <name>substrate</name>
    </ligand>
</feature>
<evidence type="ECO:0000313" key="8">
    <source>
        <dbReference type="Proteomes" id="UP000887574"/>
    </source>
</evidence>
<feature type="region of interest" description="RNA binding" evidence="6">
    <location>
        <begin position="242"/>
        <end position="248"/>
    </location>
</feature>
<comment type="subcellular location">
    <subcellularLocation>
        <location evidence="6">Cytoplasm</location>
    </subcellularLocation>
</comment>
<evidence type="ECO:0000259" key="7">
    <source>
        <dbReference type="Pfam" id="PF01702"/>
    </source>
</evidence>
<evidence type="ECO:0000256" key="4">
    <source>
        <dbReference type="ARBA" id="ARBA00022723"/>
    </source>
</evidence>
<keyword evidence="6" id="KW-0963">Cytoplasm</keyword>
<dbReference type="InterPro" id="IPR004803">
    <property type="entry name" value="TGT"/>
</dbReference>
<dbReference type="GO" id="GO:0046872">
    <property type="term" value="F:metal ion binding"/>
    <property type="evidence" value="ECO:0007669"/>
    <property type="project" value="UniProtKB-KW"/>
</dbReference>
<feature type="binding site" evidence="6">
    <location>
        <position position="300"/>
    </location>
    <ligand>
        <name>Zn(2+)</name>
        <dbReference type="ChEBI" id="CHEBI:29105"/>
    </ligand>
</feature>
<dbReference type="HAMAP" id="MF_00168">
    <property type="entry name" value="Q_tRNA_Tgt"/>
    <property type="match status" value="1"/>
</dbReference>
<accession>A0A915DF65</accession>
<feature type="binding site" evidence="6">
    <location>
        <position position="211"/>
    </location>
    <ligand>
        <name>substrate</name>
    </ligand>
</feature>
<proteinExistence type="inferred from homology"/>
<dbReference type="Proteomes" id="UP000887574">
    <property type="component" value="Unplaced"/>
</dbReference>
<dbReference type="NCBIfam" id="TIGR00449">
    <property type="entry name" value="tgt_general"/>
    <property type="match status" value="1"/>
</dbReference>
<dbReference type="GO" id="GO:0005829">
    <property type="term" value="C:cytosol"/>
    <property type="evidence" value="ECO:0007669"/>
    <property type="project" value="TreeGrafter"/>
</dbReference>
<dbReference type="SUPFAM" id="SSF51713">
    <property type="entry name" value="tRNA-guanine transglycosylase"/>
    <property type="match status" value="1"/>
</dbReference>
<name>A0A915DF65_9BILA</name>
<reference evidence="9" key="1">
    <citation type="submission" date="2022-11" db="UniProtKB">
        <authorList>
            <consortium name="WormBaseParasite"/>
        </authorList>
    </citation>
    <scope>IDENTIFICATION</scope>
</reference>
<evidence type="ECO:0000256" key="6">
    <source>
        <dbReference type="HAMAP-Rule" id="MF_03218"/>
    </source>
</evidence>
<evidence type="ECO:0000256" key="3">
    <source>
        <dbReference type="ARBA" id="ARBA00022694"/>
    </source>
</evidence>